<feature type="region of interest" description="Disordered" evidence="1">
    <location>
        <begin position="1"/>
        <end position="57"/>
    </location>
</feature>
<proteinExistence type="predicted"/>
<name>A0A1B6LKM5_9HEMI</name>
<dbReference type="EMBL" id="GEBQ01015722">
    <property type="protein sequence ID" value="JAT24255.1"/>
    <property type="molecule type" value="Transcribed_RNA"/>
</dbReference>
<accession>A0A1B6LKM5</accession>
<evidence type="ECO:0000256" key="1">
    <source>
        <dbReference type="SAM" id="MobiDB-lite"/>
    </source>
</evidence>
<feature type="non-terminal residue" evidence="2">
    <location>
        <position position="1"/>
    </location>
</feature>
<feature type="compositionally biased region" description="Low complexity" evidence="1">
    <location>
        <begin position="42"/>
        <end position="52"/>
    </location>
</feature>
<evidence type="ECO:0000313" key="2">
    <source>
        <dbReference type="EMBL" id="JAT24255.1"/>
    </source>
</evidence>
<sequence length="124" mass="14555">DNPLAQKDALKKYITKNPDKNRQTSKKYNETNPQKHRESVKKYNVNNPNVNKDAVRRYDEERPLVPWNNKEKSGFQYDHTKDYSNDKVVSLGQRVECKWCHAIKWKDESPGMCCNNGKVQLSTI</sequence>
<gene>
    <name evidence="2" type="ORF">g.53305</name>
</gene>
<reference evidence="2" key="1">
    <citation type="submission" date="2015-11" db="EMBL/GenBank/DDBJ databases">
        <title>De novo transcriptome assembly of four potential Pierce s Disease insect vectors from Arizona vineyards.</title>
        <authorList>
            <person name="Tassone E.E."/>
        </authorList>
    </citation>
    <scope>NUCLEOTIDE SEQUENCE</scope>
</reference>
<feature type="compositionally biased region" description="Basic and acidic residues" evidence="1">
    <location>
        <begin position="17"/>
        <end position="41"/>
    </location>
</feature>
<protein>
    <submittedName>
        <fullName evidence="2">Uncharacterized protein</fullName>
    </submittedName>
</protein>
<organism evidence="2">
    <name type="scientific">Graphocephala atropunctata</name>
    <dbReference type="NCBI Taxonomy" id="36148"/>
    <lineage>
        <taxon>Eukaryota</taxon>
        <taxon>Metazoa</taxon>
        <taxon>Ecdysozoa</taxon>
        <taxon>Arthropoda</taxon>
        <taxon>Hexapoda</taxon>
        <taxon>Insecta</taxon>
        <taxon>Pterygota</taxon>
        <taxon>Neoptera</taxon>
        <taxon>Paraneoptera</taxon>
        <taxon>Hemiptera</taxon>
        <taxon>Auchenorrhyncha</taxon>
        <taxon>Membracoidea</taxon>
        <taxon>Cicadellidae</taxon>
        <taxon>Cicadellinae</taxon>
        <taxon>Cicadellini</taxon>
        <taxon>Graphocephala</taxon>
    </lineage>
</organism>
<dbReference type="AlphaFoldDB" id="A0A1B6LKM5"/>
<feature type="non-terminal residue" evidence="2">
    <location>
        <position position="124"/>
    </location>
</feature>